<evidence type="ECO:0000313" key="2">
    <source>
        <dbReference type="Proteomes" id="UP000250069"/>
    </source>
</evidence>
<name>A0ABC8D7Y6_BACVE</name>
<evidence type="ECO:0000313" key="1">
    <source>
        <dbReference type="EMBL" id="AWX71944.1"/>
    </source>
</evidence>
<organism evidence="1 2">
    <name type="scientific">Bacillus velezensis</name>
    <dbReference type="NCBI Taxonomy" id="492670"/>
    <lineage>
        <taxon>Bacteria</taxon>
        <taxon>Bacillati</taxon>
        <taxon>Bacillota</taxon>
        <taxon>Bacilli</taxon>
        <taxon>Bacillales</taxon>
        <taxon>Bacillaceae</taxon>
        <taxon>Bacillus</taxon>
        <taxon>Bacillus amyloliquefaciens group</taxon>
    </lineage>
</organism>
<proteinExistence type="predicted"/>
<accession>A0ABC8D7Y6</accession>
<reference evidence="1 2" key="1">
    <citation type="submission" date="2018-06" db="EMBL/GenBank/DDBJ databases">
        <title>Complete Genome Sequence of Bacillus velezensis DSYZ, a Plant Growth-Promoting Rhizobacterium with Antifungal Activity.</title>
        <authorList>
            <person name="Du B."/>
            <person name="Ding Y."/>
            <person name="Liu K."/>
            <person name="Yao L."/>
            <person name="Wang C."/>
            <person name="Li H."/>
            <person name="Liu H."/>
        </authorList>
    </citation>
    <scope>NUCLEOTIDE SEQUENCE [LARGE SCALE GENOMIC DNA]</scope>
    <source>
        <strain evidence="1 2">DSYZ</strain>
    </source>
</reference>
<dbReference type="AlphaFoldDB" id="A0ABC8D7Y6"/>
<protein>
    <submittedName>
        <fullName evidence="1">Uncharacterized protein</fullName>
    </submittedName>
</protein>
<dbReference type="EMBL" id="CP030150">
    <property type="protein sequence ID" value="AWX71944.1"/>
    <property type="molecule type" value="Genomic_DNA"/>
</dbReference>
<dbReference type="Proteomes" id="UP000250069">
    <property type="component" value="Chromosome"/>
</dbReference>
<dbReference type="RefSeq" id="WP_072589059.1">
    <property type="nucleotide sequence ID" value="NZ_CP025308.1"/>
</dbReference>
<gene>
    <name evidence="1" type="ORF">BVDSYZ_07885</name>
</gene>
<sequence>MNMTLKNTLNSNEYVLVKQKDLQKTIAFIAEKDGYYWLGEFNKEEQSTFITNAQLSELKSAEETLASIN</sequence>